<comment type="caution">
    <text evidence="1">The sequence shown here is derived from an EMBL/GenBank/DDBJ whole genome shotgun (WGS) entry which is preliminary data.</text>
</comment>
<sequence length="254" mass="25007">MMVISPVFVYLLVAIQATSAQDATATDASASTPTTPSAGGTSLFGAIGGLVSATVQTASSGASTAATTVSTALSGAGSAVANVTVTAVDHLNCASSAQNINTCVAQGTKDVSNCAQTNDACLCQTYGNLARCYSSCKSLSAQVDQYQSQSADHCMKAGLKPNSTVSVSSPTSSVSSPTSSDSSPTSSNSSSTSPIISQTFSRNATASNSPGNATTTKGGDIIYISARSAACGSVQLSSLALVSILLSALAVLLA</sequence>
<dbReference type="EMBL" id="CM045865">
    <property type="protein sequence ID" value="KAI7962036.1"/>
    <property type="molecule type" value="Genomic_DNA"/>
</dbReference>
<protein>
    <submittedName>
        <fullName evidence="1">Uncharacterized protein</fullName>
    </submittedName>
</protein>
<reference evidence="2" key="2">
    <citation type="journal article" date="2018" name="Mol. Plant Microbe Interact.">
        <title>Genome sequence resources for the wheat stripe rust pathogen (Puccinia striiformis f. sp. tritici) and the barley stripe rust pathogen (Puccinia striiformis f. sp. hordei).</title>
        <authorList>
            <person name="Xia C."/>
            <person name="Wang M."/>
            <person name="Yin C."/>
            <person name="Cornejo O.E."/>
            <person name="Hulbert S.H."/>
            <person name="Chen X."/>
        </authorList>
    </citation>
    <scope>NUCLEOTIDE SEQUENCE [LARGE SCALE GENOMIC DNA]</scope>
    <source>
        <strain evidence="2">93-210</strain>
    </source>
</reference>
<gene>
    <name evidence="1" type="ORF">MJO28_000130</name>
</gene>
<accession>A0ACC0EX02</accession>
<reference evidence="2" key="1">
    <citation type="journal article" date="2018" name="BMC Genomics">
        <title>Genomic insights into host adaptation between the wheat stripe rust pathogen (Puccinia striiformis f. sp. tritici) and the barley stripe rust pathogen (Puccinia striiformis f. sp. hordei).</title>
        <authorList>
            <person name="Xia C."/>
            <person name="Wang M."/>
            <person name="Yin C."/>
            <person name="Cornejo O.E."/>
            <person name="Hulbert S.H."/>
            <person name="Chen X."/>
        </authorList>
    </citation>
    <scope>NUCLEOTIDE SEQUENCE [LARGE SCALE GENOMIC DNA]</scope>
    <source>
        <strain evidence="2">93-210</strain>
    </source>
</reference>
<keyword evidence="2" id="KW-1185">Reference proteome</keyword>
<proteinExistence type="predicted"/>
<reference evidence="1 2" key="3">
    <citation type="journal article" date="2022" name="Microbiol. Spectr.">
        <title>Folding features and dynamics of 3D genome architecture in plant fungal pathogens.</title>
        <authorList>
            <person name="Xia C."/>
        </authorList>
    </citation>
    <scope>NUCLEOTIDE SEQUENCE [LARGE SCALE GENOMIC DNA]</scope>
    <source>
        <strain evidence="1 2">93-210</strain>
    </source>
</reference>
<dbReference type="Proteomes" id="UP001060170">
    <property type="component" value="Chromosome 1"/>
</dbReference>
<name>A0ACC0EX02_9BASI</name>
<evidence type="ECO:0000313" key="1">
    <source>
        <dbReference type="EMBL" id="KAI7962036.1"/>
    </source>
</evidence>
<organism evidence="1 2">
    <name type="scientific">Puccinia striiformis f. sp. tritici</name>
    <dbReference type="NCBI Taxonomy" id="168172"/>
    <lineage>
        <taxon>Eukaryota</taxon>
        <taxon>Fungi</taxon>
        <taxon>Dikarya</taxon>
        <taxon>Basidiomycota</taxon>
        <taxon>Pucciniomycotina</taxon>
        <taxon>Pucciniomycetes</taxon>
        <taxon>Pucciniales</taxon>
        <taxon>Pucciniaceae</taxon>
        <taxon>Puccinia</taxon>
    </lineage>
</organism>
<evidence type="ECO:0000313" key="2">
    <source>
        <dbReference type="Proteomes" id="UP001060170"/>
    </source>
</evidence>